<gene>
    <name evidence="20" type="primary">LOC127565336</name>
</gene>
<dbReference type="SUPFAM" id="SSF52058">
    <property type="entry name" value="L domain-like"/>
    <property type="match status" value="2"/>
</dbReference>
<keyword evidence="8" id="KW-0067">ATP-binding</keyword>
<dbReference type="InterPro" id="IPR006212">
    <property type="entry name" value="Furin_repeat"/>
</dbReference>
<feature type="region of interest" description="Disordered" evidence="15">
    <location>
        <begin position="854"/>
        <end position="891"/>
    </location>
</feature>
<protein>
    <recommendedName>
        <fullName evidence="2">receptor protein-tyrosine kinase</fullName>
        <ecNumber evidence="2">2.7.10.1</ecNumber>
    </recommendedName>
</protein>
<feature type="signal peptide" evidence="17">
    <location>
        <begin position="1"/>
        <end position="27"/>
    </location>
</feature>
<keyword evidence="7" id="KW-0418">Kinase</keyword>
<keyword evidence="9 16" id="KW-1133">Transmembrane helix</keyword>
<keyword evidence="4" id="KW-0808">Transferase</keyword>
<evidence type="ECO:0000256" key="4">
    <source>
        <dbReference type="ARBA" id="ARBA00022679"/>
    </source>
</evidence>
<dbReference type="Gene3D" id="2.10.220.10">
    <property type="entry name" value="Hormone Receptor, Insulin-like Growth Factor Receptor 1, Chain A, domain 2"/>
    <property type="match status" value="1"/>
</dbReference>
<feature type="compositionally biased region" description="Low complexity" evidence="15">
    <location>
        <begin position="855"/>
        <end position="884"/>
    </location>
</feature>
<evidence type="ECO:0000256" key="15">
    <source>
        <dbReference type="SAM" id="MobiDB-lite"/>
    </source>
</evidence>
<feature type="region of interest" description="Disordered" evidence="15">
    <location>
        <begin position="974"/>
        <end position="997"/>
    </location>
</feature>
<dbReference type="Pfam" id="PF00757">
    <property type="entry name" value="Furin-like"/>
    <property type="match status" value="1"/>
</dbReference>
<dbReference type="InterPro" id="IPR036116">
    <property type="entry name" value="FN3_sf"/>
</dbReference>
<evidence type="ECO:0000256" key="10">
    <source>
        <dbReference type="ARBA" id="ARBA00023136"/>
    </source>
</evidence>
<dbReference type="PROSITE" id="PS50853">
    <property type="entry name" value="FN3"/>
    <property type="match status" value="1"/>
</dbReference>
<evidence type="ECO:0000256" key="2">
    <source>
        <dbReference type="ARBA" id="ARBA00011902"/>
    </source>
</evidence>
<keyword evidence="11" id="KW-0829">Tyrosine-protein kinase</keyword>
<dbReference type="RefSeq" id="XP_051859344.1">
    <property type="nucleotide sequence ID" value="XM_052003384.1"/>
</dbReference>
<keyword evidence="12 20" id="KW-0675">Receptor</keyword>
<dbReference type="SUPFAM" id="SSF57184">
    <property type="entry name" value="Growth factor receptor domain"/>
    <property type="match status" value="1"/>
</dbReference>
<feature type="transmembrane region" description="Helical" evidence="16">
    <location>
        <begin position="910"/>
        <end position="930"/>
    </location>
</feature>
<evidence type="ECO:0000256" key="12">
    <source>
        <dbReference type="ARBA" id="ARBA00023170"/>
    </source>
</evidence>
<feature type="domain" description="Fibronectin type-III" evidence="18">
    <location>
        <begin position="750"/>
        <end position="850"/>
    </location>
</feature>
<dbReference type="AlphaFoldDB" id="A0A9C6SNT5"/>
<evidence type="ECO:0000256" key="8">
    <source>
        <dbReference type="ARBA" id="ARBA00022840"/>
    </source>
</evidence>
<keyword evidence="19" id="KW-1185">Reference proteome</keyword>
<dbReference type="InterPro" id="IPR006211">
    <property type="entry name" value="Furin-like_Cys-rich_dom"/>
</dbReference>
<dbReference type="InterPro" id="IPR000494">
    <property type="entry name" value="Rcpt_L-dom"/>
</dbReference>
<feature type="compositionally biased region" description="Low complexity" evidence="15">
    <location>
        <begin position="975"/>
        <end position="997"/>
    </location>
</feature>
<evidence type="ECO:0000256" key="1">
    <source>
        <dbReference type="ARBA" id="ARBA00004479"/>
    </source>
</evidence>
<keyword evidence="3" id="KW-0597">Phosphoprotein</keyword>
<dbReference type="CDD" id="cd00064">
    <property type="entry name" value="FU"/>
    <property type="match status" value="1"/>
</dbReference>
<dbReference type="GO" id="GO:0004714">
    <property type="term" value="F:transmembrane receptor protein tyrosine kinase activity"/>
    <property type="evidence" value="ECO:0007669"/>
    <property type="project" value="UniProtKB-EC"/>
</dbReference>
<evidence type="ECO:0000256" key="9">
    <source>
        <dbReference type="ARBA" id="ARBA00022989"/>
    </source>
</evidence>
<evidence type="ECO:0000256" key="13">
    <source>
        <dbReference type="ARBA" id="ARBA00023180"/>
    </source>
</evidence>
<evidence type="ECO:0000256" key="16">
    <source>
        <dbReference type="SAM" id="Phobius"/>
    </source>
</evidence>
<evidence type="ECO:0000313" key="20">
    <source>
        <dbReference type="RefSeq" id="XP_051859344.1"/>
    </source>
</evidence>
<dbReference type="SUPFAM" id="SSF49265">
    <property type="entry name" value="Fibronectin type III"/>
    <property type="match status" value="2"/>
</dbReference>
<accession>A0A9C6SNT5</accession>
<dbReference type="Proteomes" id="UP000515160">
    <property type="component" value="Chromosome 2L"/>
</dbReference>
<feature type="chain" id="PRO_5039439124" description="receptor protein-tyrosine kinase" evidence="17">
    <location>
        <begin position="28"/>
        <end position="997"/>
    </location>
</feature>
<proteinExistence type="predicted"/>
<dbReference type="Gene3D" id="2.60.40.10">
    <property type="entry name" value="Immunoglobulins"/>
    <property type="match status" value="2"/>
</dbReference>
<dbReference type="OrthoDB" id="6612654at2759"/>
<keyword evidence="17" id="KW-0732">Signal</keyword>
<evidence type="ECO:0000256" key="6">
    <source>
        <dbReference type="ARBA" id="ARBA00022741"/>
    </source>
</evidence>
<comment type="catalytic activity">
    <reaction evidence="14">
        <text>L-tyrosyl-[protein] + ATP = O-phospho-L-tyrosyl-[protein] + ADP + H(+)</text>
        <dbReference type="Rhea" id="RHEA:10596"/>
        <dbReference type="Rhea" id="RHEA-COMP:10136"/>
        <dbReference type="Rhea" id="RHEA-COMP:20101"/>
        <dbReference type="ChEBI" id="CHEBI:15378"/>
        <dbReference type="ChEBI" id="CHEBI:30616"/>
        <dbReference type="ChEBI" id="CHEBI:46858"/>
        <dbReference type="ChEBI" id="CHEBI:61978"/>
        <dbReference type="ChEBI" id="CHEBI:456216"/>
        <dbReference type="EC" id="2.7.10.1"/>
    </reaction>
</comment>
<sequence>MLPNIGYMLLAMCALASLALTSTSVSASSAVGVQSPYEEYRECASIDIRNNCNNMHKLDNCTVINGFMMITLLPVSTEKCNYSLYSFPKLREVTGYVIFTDVRGLVSIRHMFPNLTVIRGRRLFLNYALGVTAMPNLELLEFPSLVAIQRGHVYIGNNPKLCQLNNLNLDRITLSQGSNHVVPTAINCTNLVGCNGCPSSYCWSNFTCQRFQNDNVAHIDRGTHTCHEECLGGCFNETAAGCMVCRGITNAGVCVKQCPPDKYLLEYHQRCYTREQCAAMKHFTYNGDCVAFCPSGYKANTSSACVPCAATEPCISVCSPDPSDEVIVIYNLGDAEELKGCQIVNSSLYISIRNNVHEERLMESLSSIREIRGHLKIFRTSLTSFKFLENLQRIHGDPLENNHYGIIIYDNNELTELWEPKVRLELVKGGIFMHRNNKLCNMHMKEFQRLVSYDKVLESLQTNDQDVLCGPSKLQLNVQILSHRTILLIWPKAQKSVELELIYRIVAEGQTAMEELDAPICTRINWQRMLLFEDDLQKNDTHYTYQLDQLQSNTRYACLLRTFGGEIKDEARSEVIYVQTQRDIPKAPSLAIGKSMESVMNLRMSAQDHDYYVLNVYELPDDKAYLEQRDFCKQETVLWQDMDRQYSYSAQEYDECCAHHAEQTEDQHFIDEMKAQYRCSLDAPNNCADIADKKQPQQQLRLAPNKTQYELRNLKRYRLYSLELQACNQFGCSTPTTLNERTNYSLTADLPSTLSACRVPGSNQYIVRFDEPTQSNGIINSYVVHYKSNGSYHGNESHIYCLTRRDHADANYVLSRTLENTYIECAVRVQSMAGSSLSSYVAITLCDKQQSQLPSTTMKTTTTTTTTTPTTTTSTSTTTATTATEGRSSHVETVTPVTELVETHSHAHGISIFVICFLFGCGLSLVWLLYKRRCWRKWPGLRRYVPLREQWLRERHQPEDREILVDGFETVRFQNNNNSNSNGNNSINNNSNSSNEY</sequence>
<evidence type="ECO:0000313" key="19">
    <source>
        <dbReference type="Proteomes" id="UP000515160"/>
    </source>
</evidence>
<dbReference type="Pfam" id="PF01030">
    <property type="entry name" value="Recep_L_domain"/>
    <property type="match status" value="2"/>
</dbReference>
<dbReference type="EC" id="2.7.10.1" evidence="2"/>
<keyword evidence="6" id="KW-0547">Nucleotide-binding</keyword>
<dbReference type="InterPro" id="IPR003961">
    <property type="entry name" value="FN3_dom"/>
</dbReference>
<dbReference type="SMART" id="SM00261">
    <property type="entry name" value="FU"/>
    <property type="match status" value="1"/>
</dbReference>
<evidence type="ECO:0000256" key="5">
    <source>
        <dbReference type="ARBA" id="ARBA00022692"/>
    </source>
</evidence>
<keyword evidence="13" id="KW-0325">Glycoprotein</keyword>
<name>A0A9C6SNT5_DROAB</name>
<evidence type="ECO:0000256" key="14">
    <source>
        <dbReference type="ARBA" id="ARBA00051243"/>
    </source>
</evidence>
<evidence type="ECO:0000256" key="11">
    <source>
        <dbReference type="ARBA" id="ARBA00023137"/>
    </source>
</evidence>
<dbReference type="InterPro" id="IPR036941">
    <property type="entry name" value="Rcpt_L-dom_sf"/>
</dbReference>
<evidence type="ECO:0000256" key="3">
    <source>
        <dbReference type="ARBA" id="ARBA00022553"/>
    </source>
</evidence>
<keyword evidence="5 16" id="KW-0812">Transmembrane</keyword>
<reference evidence="20" key="1">
    <citation type="submission" date="2025-08" db="UniProtKB">
        <authorList>
            <consortium name="RefSeq"/>
        </authorList>
    </citation>
    <scope>IDENTIFICATION</scope>
    <source>
        <strain evidence="20">15112-1751.03</strain>
        <tissue evidence="20">Whole Adult</tissue>
    </source>
</reference>
<dbReference type="InterPro" id="IPR009030">
    <property type="entry name" value="Growth_fac_rcpt_cys_sf"/>
</dbReference>
<dbReference type="GO" id="GO:0005524">
    <property type="term" value="F:ATP binding"/>
    <property type="evidence" value="ECO:0007669"/>
    <property type="project" value="UniProtKB-KW"/>
</dbReference>
<organism evidence="19 20">
    <name type="scientific">Drosophila albomicans</name>
    <name type="common">Fruit fly</name>
    <dbReference type="NCBI Taxonomy" id="7291"/>
    <lineage>
        <taxon>Eukaryota</taxon>
        <taxon>Metazoa</taxon>
        <taxon>Ecdysozoa</taxon>
        <taxon>Arthropoda</taxon>
        <taxon>Hexapoda</taxon>
        <taxon>Insecta</taxon>
        <taxon>Pterygota</taxon>
        <taxon>Neoptera</taxon>
        <taxon>Endopterygota</taxon>
        <taxon>Diptera</taxon>
        <taxon>Brachycera</taxon>
        <taxon>Muscomorpha</taxon>
        <taxon>Ephydroidea</taxon>
        <taxon>Drosophilidae</taxon>
        <taxon>Drosophila</taxon>
    </lineage>
</organism>
<dbReference type="GeneID" id="127565336"/>
<dbReference type="GO" id="GO:0016020">
    <property type="term" value="C:membrane"/>
    <property type="evidence" value="ECO:0007669"/>
    <property type="project" value="UniProtKB-SubCell"/>
</dbReference>
<keyword evidence="10 16" id="KW-0472">Membrane</keyword>
<evidence type="ECO:0000256" key="7">
    <source>
        <dbReference type="ARBA" id="ARBA00022777"/>
    </source>
</evidence>
<evidence type="ECO:0000256" key="17">
    <source>
        <dbReference type="SAM" id="SignalP"/>
    </source>
</evidence>
<comment type="subcellular location">
    <subcellularLocation>
        <location evidence="1">Membrane</location>
        <topology evidence="1">Single-pass type I membrane protein</topology>
    </subcellularLocation>
</comment>
<dbReference type="InterPro" id="IPR013783">
    <property type="entry name" value="Ig-like_fold"/>
</dbReference>
<evidence type="ECO:0000259" key="18">
    <source>
        <dbReference type="PROSITE" id="PS50853"/>
    </source>
</evidence>
<dbReference type="Gene3D" id="3.80.20.20">
    <property type="entry name" value="Receptor L-domain"/>
    <property type="match status" value="2"/>
</dbReference>